<dbReference type="AlphaFoldDB" id="A0A9X3A040"/>
<keyword evidence="3" id="KW-1185">Reference proteome</keyword>
<evidence type="ECO:0000313" key="2">
    <source>
        <dbReference type="EMBL" id="MCS7476593.1"/>
    </source>
</evidence>
<accession>A0A9X3A040</accession>
<proteinExistence type="predicted"/>
<dbReference type="RefSeq" id="WP_259622079.1">
    <property type="nucleotide sequence ID" value="NZ_JANYMP010000002.1"/>
</dbReference>
<dbReference type="Proteomes" id="UP001141259">
    <property type="component" value="Unassembled WGS sequence"/>
</dbReference>
<sequence length="59" mass="6471">MTVRSSTADSPSTPPTTTPEAVPTSRRDRRAKGKKSQVPPRAFSASVSNQRQYAVRRRG</sequence>
<reference evidence="2" key="1">
    <citation type="submission" date="2022-08" db="EMBL/GenBank/DDBJ databases">
        <authorList>
            <person name="Tistechok S."/>
            <person name="Samborskyy M."/>
            <person name="Roman I."/>
        </authorList>
    </citation>
    <scope>NUCLEOTIDE SEQUENCE</scope>
    <source>
        <strain evidence="2">DSM 103496</strain>
    </source>
</reference>
<organism evidence="2 3">
    <name type="scientific">Umezawaea endophytica</name>
    <dbReference type="NCBI Taxonomy" id="1654476"/>
    <lineage>
        <taxon>Bacteria</taxon>
        <taxon>Bacillati</taxon>
        <taxon>Actinomycetota</taxon>
        <taxon>Actinomycetes</taxon>
        <taxon>Pseudonocardiales</taxon>
        <taxon>Pseudonocardiaceae</taxon>
        <taxon>Umezawaea</taxon>
    </lineage>
</organism>
<evidence type="ECO:0000313" key="3">
    <source>
        <dbReference type="Proteomes" id="UP001141259"/>
    </source>
</evidence>
<protein>
    <submittedName>
        <fullName evidence="2">Uncharacterized protein</fullName>
    </submittedName>
</protein>
<name>A0A9X3A040_9PSEU</name>
<feature type="region of interest" description="Disordered" evidence="1">
    <location>
        <begin position="1"/>
        <end position="59"/>
    </location>
</feature>
<dbReference type="EMBL" id="JANYMP010000002">
    <property type="protein sequence ID" value="MCS7476593.1"/>
    <property type="molecule type" value="Genomic_DNA"/>
</dbReference>
<comment type="caution">
    <text evidence="2">The sequence shown here is derived from an EMBL/GenBank/DDBJ whole genome shotgun (WGS) entry which is preliminary data.</text>
</comment>
<evidence type="ECO:0000256" key="1">
    <source>
        <dbReference type="SAM" id="MobiDB-lite"/>
    </source>
</evidence>
<gene>
    <name evidence="2" type="ORF">NZH93_06995</name>
</gene>
<feature type="compositionally biased region" description="Low complexity" evidence="1">
    <location>
        <begin position="1"/>
        <end position="11"/>
    </location>
</feature>